<protein>
    <recommendedName>
        <fullName evidence="4">Secreted protein</fullName>
    </recommendedName>
</protein>
<organism evidence="2 3">
    <name type="scientific">Nonomuraea guangzhouensis</name>
    <dbReference type="NCBI Taxonomy" id="1291555"/>
    <lineage>
        <taxon>Bacteria</taxon>
        <taxon>Bacillati</taxon>
        <taxon>Actinomycetota</taxon>
        <taxon>Actinomycetes</taxon>
        <taxon>Streptosporangiales</taxon>
        <taxon>Streptosporangiaceae</taxon>
        <taxon>Nonomuraea</taxon>
    </lineage>
</organism>
<evidence type="ECO:0000313" key="2">
    <source>
        <dbReference type="EMBL" id="MFD1536937.1"/>
    </source>
</evidence>
<gene>
    <name evidence="2" type="ORF">ACFSJ0_07825</name>
</gene>
<evidence type="ECO:0000313" key="3">
    <source>
        <dbReference type="Proteomes" id="UP001597097"/>
    </source>
</evidence>
<feature type="signal peptide" evidence="1">
    <location>
        <begin position="1"/>
        <end position="27"/>
    </location>
</feature>
<name>A0ABW4G2S9_9ACTN</name>
<accession>A0ABW4G2S9</accession>
<dbReference type="RefSeq" id="WP_219527882.1">
    <property type="nucleotide sequence ID" value="NZ_JAHKRM010000003.1"/>
</dbReference>
<proteinExistence type="predicted"/>
<keyword evidence="3" id="KW-1185">Reference proteome</keyword>
<feature type="chain" id="PRO_5046793785" description="Secreted protein" evidence="1">
    <location>
        <begin position="28"/>
        <end position="103"/>
    </location>
</feature>
<keyword evidence="1" id="KW-0732">Signal</keyword>
<dbReference type="Proteomes" id="UP001597097">
    <property type="component" value="Unassembled WGS sequence"/>
</dbReference>
<dbReference type="EMBL" id="JBHUCM010000007">
    <property type="protein sequence ID" value="MFD1536937.1"/>
    <property type="molecule type" value="Genomic_DNA"/>
</dbReference>
<evidence type="ECO:0000256" key="1">
    <source>
        <dbReference type="SAM" id="SignalP"/>
    </source>
</evidence>
<comment type="caution">
    <text evidence="2">The sequence shown here is derived from an EMBL/GenBank/DDBJ whole genome shotgun (WGS) entry which is preliminary data.</text>
</comment>
<sequence length="103" mass="10602">MSKVKKGVVAAVAAAGLVSASAAPALAATGRLVLKDDSGRQVVINNPQASCTRVGTGFTRVANDTDAPITVYDGMWCDGWPSLVVPPGTEMFVGARHSFSAPW</sequence>
<evidence type="ECO:0008006" key="4">
    <source>
        <dbReference type="Google" id="ProtNLM"/>
    </source>
</evidence>
<reference evidence="3" key="1">
    <citation type="journal article" date="2019" name="Int. J. Syst. Evol. Microbiol.">
        <title>The Global Catalogue of Microorganisms (GCM) 10K type strain sequencing project: providing services to taxonomists for standard genome sequencing and annotation.</title>
        <authorList>
            <consortium name="The Broad Institute Genomics Platform"/>
            <consortium name="The Broad Institute Genome Sequencing Center for Infectious Disease"/>
            <person name="Wu L."/>
            <person name="Ma J."/>
        </authorList>
    </citation>
    <scope>NUCLEOTIDE SEQUENCE [LARGE SCALE GENOMIC DNA]</scope>
    <source>
        <strain evidence="3">CGMCC 1.15399</strain>
    </source>
</reference>